<keyword evidence="17" id="KW-1185">Reference proteome</keyword>
<evidence type="ECO:0000259" key="14">
    <source>
        <dbReference type="Pfam" id="PF05529"/>
    </source>
</evidence>
<reference evidence="16" key="1">
    <citation type="journal article" date="2023" name="Mol. Biol. Evol.">
        <title>Third-Generation Sequencing Reveals the Adaptive Role of the Epigenome in Three Deep-Sea Polychaetes.</title>
        <authorList>
            <person name="Perez M."/>
            <person name="Aroh O."/>
            <person name="Sun Y."/>
            <person name="Lan Y."/>
            <person name="Juniper S.K."/>
            <person name="Young C.R."/>
            <person name="Angers B."/>
            <person name="Qian P.Y."/>
        </authorList>
    </citation>
    <scope>NUCLEOTIDE SEQUENCE</scope>
    <source>
        <strain evidence="16">P08H-3</strain>
    </source>
</reference>
<dbReference type="AlphaFoldDB" id="A0AAD9IXR2"/>
<dbReference type="PANTHER" id="PTHR12701">
    <property type="entry name" value="BCR-ASSOCIATED PROTEIN, BAP"/>
    <property type="match status" value="1"/>
</dbReference>
<feature type="domain" description="Bap31/Bap29 cytoplasmic coiled-coil" evidence="15">
    <location>
        <begin position="176"/>
        <end position="231"/>
    </location>
</feature>
<evidence type="ECO:0000313" key="16">
    <source>
        <dbReference type="EMBL" id="KAK2142639.1"/>
    </source>
</evidence>
<keyword evidence="11 12" id="KW-0472">Membrane</keyword>
<dbReference type="InterPro" id="IPR040463">
    <property type="entry name" value="BAP29/BAP31_N"/>
</dbReference>
<evidence type="ECO:0000256" key="8">
    <source>
        <dbReference type="ARBA" id="ARBA00022927"/>
    </source>
</evidence>
<dbReference type="Pfam" id="PF18035">
    <property type="entry name" value="Bap31_Bap29_C"/>
    <property type="match status" value="1"/>
</dbReference>
<evidence type="ECO:0000256" key="10">
    <source>
        <dbReference type="ARBA" id="ARBA00023054"/>
    </source>
</evidence>
<evidence type="ECO:0000256" key="4">
    <source>
        <dbReference type="ARBA" id="ARBA00022692"/>
    </source>
</evidence>
<name>A0AAD9IXR2_9ANNE</name>
<dbReference type="EMBL" id="JAODUP010000930">
    <property type="protein sequence ID" value="KAK2142639.1"/>
    <property type="molecule type" value="Genomic_DNA"/>
</dbReference>
<dbReference type="GO" id="GO:0070973">
    <property type="term" value="P:protein localization to endoplasmic reticulum exit site"/>
    <property type="evidence" value="ECO:0007669"/>
    <property type="project" value="UniProtKB-UniRule"/>
</dbReference>
<dbReference type="PANTHER" id="PTHR12701:SF20">
    <property type="entry name" value="ENDOPLASMIC RETICULUM TRANSMEMBRANE PROTEIN"/>
    <property type="match status" value="1"/>
</dbReference>
<feature type="domain" description="BAP29/BAP31 transmembrane" evidence="14">
    <location>
        <begin position="1"/>
        <end position="135"/>
    </location>
</feature>
<keyword evidence="6 12" id="KW-0256">Endoplasmic reticulum</keyword>
<evidence type="ECO:0000256" key="11">
    <source>
        <dbReference type="ARBA" id="ARBA00023136"/>
    </source>
</evidence>
<evidence type="ECO:0000256" key="9">
    <source>
        <dbReference type="ARBA" id="ARBA00022989"/>
    </source>
</evidence>
<organism evidence="16 17">
    <name type="scientific">Paralvinella palmiformis</name>
    <dbReference type="NCBI Taxonomy" id="53620"/>
    <lineage>
        <taxon>Eukaryota</taxon>
        <taxon>Metazoa</taxon>
        <taxon>Spiralia</taxon>
        <taxon>Lophotrochozoa</taxon>
        <taxon>Annelida</taxon>
        <taxon>Polychaeta</taxon>
        <taxon>Sedentaria</taxon>
        <taxon>Canalipalpata</taxon>
        <taxon>Terebellida</taxon>
        <taxon>Terebelliformia</taxon>
        <taxon>Alvinellidae</taxon>
        <taxon>Paralvinella</taxon>
    </lineage>
</organism>
<evidence type="ECO:0000256" key="13">
    <source>
        <dbReference type="SAM" id="Coils"/>
    </source>
</evidence>
<feature type="transmembrane region" description="Helical" evidence="12">
    <location>
        <begin position="40"/>
        <end position="64"/>
    </location>
</feature>
<dbReference type="GO" id="GO:0006888">
    <property type="term" value="P:endoplasmic reticulum to Golgi vesicle-mediated transport"/>
    <property type="evidence" value="ECO:0007669"/>
    <property type="project" value="UniProtKB-UniRule"/>
</dbReference>
<feature type="transmembrane region" description="Helical" evidence="12">
    <location>
        <begin position="6"/>
        <end position="28"/>
    </location>
</feature>
<dbReference type="GO" id="GO:0005789">
    <property type="term" value="C:endoplasmic reticulum membrane"/>
    <property type="evidence" value="ECO:0007669"/>
    <property type="project" value="UniProtKB-SubCell"/>
</dbReference>
<dbReference type="FunFam" id="1.20.5.110:FF:000011">
    <property type="entry name" value="B-cell receptor-associated protein 29"/>
    <property type="match status" value="1"/>
</dbReference>
<comment type="subcellular location">
    <subcellularLocation>
        <location evidence="1 12">Endoplasmic reticulum membrane</location>
        <topology evidence="1 12">Multi-pass membrane protein</topology>
    </subcellularLocation>
</comment>
<dbReference type="Gene3D" id="1.20.5.110">
    <property type="match status" value="1"/>
</dbReference>
<comment type="similarity">
    <text evidence="2 12">Belongs to the BCAP29/BCAP31 family.</text>
</comment>
<gene>
    <name evidence="16" type="ORF">LSH36_930g00143</name>
</gene>
<dbReference type="InterPro" id="IPR041672">
    <property type="entry name" value="Bap31/Bap29_C"/>
</dbReference>
<feature type="transmembrane region" description="Helical" evidence="12">
    <location>
        <begin position="103"/>
        <end position="120"/>
    </location>
</feature>
<dbReference type="GO" id="GO:0006886">
    <property type="term" value="P:intracellular protein transport"/>
    <property type="evidence" value="ECO:0007669"/>
    <property type="project" value="UniProtKB-UniRule"/>
</dbReference>
<evidence type="ECO:0000256" key="1">
    <source>
        <dbReference type="ARBA" id="ARBA00004477"/>
    </source>
</evidence>
<keyword evidence="4 12" id="KW-0812">Transmembrane</keyword>
<dbReference type="GO" id="GO:0006915">
    <property type="term" value="P:apoptotic process"/>
    <property type="evidence" value="ECO:0007669"/>
    <property type="project" value="UniProtKB-KW"/>
</dbReference>
<evidence type="ECO:0000256" key="6">
    <source>
        <dbReference type="ARBA" id="ARBA00022824"/>
    </source>
</evidence>
<proteinExistence type="inferred from homology"/>
<evidence type="ECO:0000256" key="7">
    <source>
        <dbReference type="ARBA" id="ARBA00022892"/>
    </source>
</evidence>
<keyword evidence="5" id="KW-0053">Apoptosis</keyword>
<comment type="caution">
    <text evidence="16">The sequence shown here is derived from an EMBL/GenBank/DDBJ whole genome shotgun (WGS) entry which is preliminary data.</text>
</comment>
<dbReference type="InterPro" id="IPR008417">
    <property type="entry name" value="BAP29/BAP31"/>
</dbReference>
<comment type="function">
    <text evidence="12">May play a role in anterograde transport of membrane proteins from the endoplasmic reticulum to the Golgi.</text>
</comment>
<dbReference type="Proteomes" id="UP001208570">
    <property type="component" value="Unassembled WGS sequence"/>
</dbReference>
<keyword evidence="10 13" id="KW-0175">Coiled coil</keyword>
<evidence type="ECO:0000313" key="17">
    <source>
        <dbReference type="Proteomes" id="UP001208570"/>
    </source>
</evidence>
<sequence>MSLQWTFIATVLYTEIGVCFLLMFPYISAYRWQRIFRSRFIAAFTSHASFYFYAFVFLLVILFADSIREMNKYQRQHLSAELSSHDLGKMAIDMKLFRSQRNFYLTGFTFLLWLVLRRLVMLISTQATLEAEANAAQKQAKSATEAAKLFMEDKENKTNEDSKDLKDELEKKKLDVKKLREELSAAEANVDAMKKQAEGTNAEYDRLLKENATLQELIKKLEGIGETKKDD</sequence>
<keyword evidence="8 12" id="KW-0653">Protein transport</keyword>
<evidence type="ECO:0000256" key="12">
    <source>
        <dbReference type="RuleBase" id="RU367026"/>
    </source>
</evidence>
<accession>A0AAD9IXR2</accession>
<evidence type="ECO:0000256" key="2">
    <source>
        <dbReference type="ARBA" id="ARBA00007956"/>
    </source>
</evidence>
<evidence type="ECO:0000256" key="3">
    <source>
        <dbReference type="ARBA" id="ARBA00022448"/>
    </source>
</evidence>
<dbReference type="Pfam" id="PF05529">
    <property type="entry name" value="Bap31"/>
    <property type="match status" value="1"/>
</dbReference>
<evidence type="ECO:0000259" key="15">
    <source>
        <dbReference type="Pfam" id="PF18035"/>
    </source>
</evidence>
<keyword evidence="7 12" id="KW-0931">ER-Golgi transport</keyword>
<keyword evidence="9 12" id="KW-1133">Transmembrane helix</keyword>
<evidence type="ECO:0000256" key="5">
    <source>
        <dbReference type="ARBA" id="ARBA00022703"/>
    </source>
</evidence>
<feature type="coiled-coil region" evidence="13">
    <location>
        <begin position="126"/>
        <end position="224"/>
    </location>
</feature>
<protein>
    <recommendedName>
        <fullName evidence="12">Endoplasmic reticulum transmembrane protein</fullName>
    </recommendedName>
</protein>
<keyword evidence="3 12" id="KW-0813">Transport</keyword>